<dbReference type="GO" id="GO:0016798">
    <property type="term" value="F:hydrolase activity, acting on glycosyl bonds"/>
    <property type="evidence" value="ECO:0007669"/>
    <property type="project" value="UniProtKB-KW"/>
</dbReference>
<evidence type="ECO:0000256" key="7">
    <source>
        <dbReference type="ARBA" id="ARBA00022795"/>
    </source>
</evidence>
<dbReference type="SMART" id="SM00047">
    <property type="entry name" value="LYZ2"/>
    <property type="match status" value="1"/>
</dbReference>
<proteinExistence type="inferred from homology"/>
<dbReference type="OrthoDB" id="289937at2"/>
<evidence type="ECO:0000256" key="6">
    <source>
        <dbReference type="ARBA" id="ARBA00022764"/>
    </source>
</evidence>
<evidence type="ECO:0000256" key="11">
    <source>
        <dbReference type="ARBA" id="ARBA00030835"/>
    </source>
</evidence>
<evidence type="ECO:0000256" key="3">
    <source>
        <dbReference type="ARBA" id="ARBA00006880"/>
    </source>
</evidence>
<dbReference type="RefSeq" id="WP_014995757.1">
    <property type="nucleotide sequence ID" value="NC_018691.1"/>
</dbReference>
<comment type="similarity">
    <text evidence="4">In the C-terminal section; belongs to the glycosyl hydrolase 73 family.</text>
</comment>
<dbReference type="GO" id="GO:0071555">
    <property type="term" value="P:cell wall organization"/>
    <property type="evidence" value="ECO:0007669"/>
    <property type="project" value="UniProtKB-KW"/>
</dbReference>
<dbReference type="eggNOG" id="COG3951">
    <property type="taxonomic scope" value="Bacteria"/>
</dbReference>
<dbReference type="PANTHER" id="PTHR33308:SF9">
    <property type="entry name" value="PEPTIDOGLYCAN HYDROLASE FLGJ"/>
    <property type="match status" value="1"/>
</dbReference>
<evidence type="ECO:0000256" key="10">
    <source>
        <dbReference type="ARBA" id="ARBA00023316"/>
    </source>
</evidence>
<dbReference type="eggNOG" id="COG1705">
    <property type="taxonomic scope" value="Bacteria"/>
</dbReference>
<dbReference type="Pfam" id="PF10135">
    <property type="entry name" value="Rod-binding"/>
    <property type="match status" value="1"/>
</dbReference>
<reference evidence="13 14" key="1">
    <citation type="journal article" date="2012" name="J. Bacteriol.">
        <title>Complete genome sequence of Alcanivorax dieselolei type strain B5.</title>
        <authorList>
            <person name="Lai Q."/>
            <person name="Li W."/>
            <person name="Shao Z."/>
        </authorList>
    </citation>
    <scope>NUCLEOTIDE SEQUENCE [LARGE SCALE GENOMIC DNA]</scope>
    <source>
        <strain evidence="14">DSM 16502 / CGMCC 1.3690 / B-5</strain>
    </source>
</reference>
<dbReference type="NCBIfam" id="TIGR02541">
    <property type="entry name" value="flagell_FlgJ"/>
    <property type="match status" value="1"/>
</dbReference>
<comment type="function">
    <text evidence="1">Flagellum-specific muramidase which hydrolyzes the peptidoglycan layer to assemble the rod structure in the periplasmic space.</text>
</comment>
<dbReference type="InterPro" id="IPR051056">
    <property type="entry name" value="Glycosyl_Hydrolase_73"/>
</dbReference>
<dbReference type="AlphaFoldDB" id="K0CH47"/>
<protein>
    <recommendedName>
        <fullName evidence="5">Peptidoglycan hydrolase FlgJ</fullName>
    </recommendedName>
    <alternativeName>
        <fullName evidence="11">Muramidase FlgJ</fullName>
    </alternativeName>
</protein>
<sequence length="304" mass="32720">MAIGASDNQFALDLQGLQRLKQKAALDPEKQLAQAAQQFEALFLQQMVKSMRDAIPRADLLDSNQSRFYQSLADQQLAQHVAGRGVGLAEQLISQLSPQIGGSSDLATAFGGAPRTLGARQALPVTAPDTIAGAVERQADWNKDAFLQRLSGPAREASERSGLPQELLLAQAALETGWGRYRISTADGADSHNLFGIKAGTGWRGDTTDIVTHEYVDGERVRQVDRFRVYDSYADAFADHGRLLTENPRYAAVAAAPDGQNAARALQASGYATDPAYAEKLIAIMEGLRGTLVASHAERSDVRS</sequence>
<comment type="similarity">
    <text evidence="3">In the N-terminal section; belongs to the FlgJ family.</text>
</comment>
<evidence type="ECO:0000259" key="12">
    <source>
        <dbReference type="SMART" id="SM00047"/>
    </source>
</evidence>
<organism evidence="13 14">
    <name type="scientific">Alcanivorax dieselolei (strain DSM 16502 / CGMCC 1.3690 / MCCC 1A00001 / B-5)</name>
    <name type="common">Alloalcanivorax dieselolei</name>
    <dbReference type="NCBI Taxonomy" id="930169"/>
    <lineage>
        <taxon>Bacteria</taxon>
        <taxon>Pseudomonadati</taxon>
        <taxon>Pseudomonadota</taxon>
        <taxon>Gammaproteobacteria</taxon>
        <taxon>Oceanospirillales</taxon>
        <taxon>Alcanivoracaceae</taxon>
        <taxon>Alloalcanivorax</taxon>
    </lineage>
</organism>
<dbReference type="KEGG" id="adi:B5T_03428"/>
<dbReference type="PRINTS" id="PR01002">
    <property type="entry name" value="FLGFLGJ"/>
</dbReference>
<dbReference type="PATRIC" id="fig|930169.3.peg.3388"/>
<comment type="subcellular location">
    <subcellularLocation>
        <location evidence="2">Periplasm</location>
    </subcellularLocation>
</comment>
<evidence type="ECO:0000256" key="5">
    <source>
        <dbReference type="ARBA" id="ARBA00013433"/>
    </source>
</evidence>
<dbReference type="Gene3D" id="1.10.530.10">
    <property type="match status" value="1"/>
</dbReference>
<dbReference type="InterPro" id="IPR013377">
    <property type="entry name" value="FlgJ"/>
</dbReference>
<dbReference type="GO" id="GO:0042597">
    <property type="term" value="C:periplasmic space"/>
    <property type="evidence" value="ECO:0007669"/>
    <property type="project" value="UniProtKB-SubCell"/>
</dbReference>
<name>K0CH47_ALCDB</name>
<dbReference type="HOGENOM" id="CLU_013771_3_0_6"/>
<dbReference type="Proteomes" id="UP000006286">
    <property type="component" value="Chromosome"/>
</dbReference>
<evidence type="ECO:0000313" key="14">
    <source>
        <dbReference type="Proteomes" id="UP000006286"/>
    </source>
</evidence>
<dbReference type="PANTHER" id="PTHR33308">
    <property type="entry name" value="PEPTIDOGLYCAN HYDROLASE FLGJ"/>
    <property type="match status" value="1"/>
</dbReference>
<accession>K0CH47</accession>
<dbReference type="STRING" id="930169.B5T_03428"/>
<keyword evidence="7" id="KW-1005">Bacterial flagellum biogenesis</keyword>
<gene>
    <name evidence="13" type="primary">flgJ</name>
    <name evidence="13" type="ordered locus">B5T_03428</name>
</gene>
<keyword evidence="10" id="KW-0961">Cell wall biogenesis/degradation</keyword>
<dbReference type="GO" id="GO:0071973">
    <property type="term" value="P:bacterial-type flagellum-dependent cell motility"/>
    <property type="evidence" value="ECO:0007669"/>
    <property type="project" value="TreeGrafter"/>
</dbReference>
<feature type="domain" description="Mannosyl-glycoprotein endo-beta-N-acetylglucosamidase-like" evidence="12">
    <location>
        <begin position="138"/>
        <end position="297"/>
    </location>
</feature>
<dbReference type="Pfam" id="PF01832">
    <property type="entry name" value="Glucosaminidase"/>
    <property type="match status" value="1"/>
</dbReference>
<evidence type="ECO:0000313" key="13">
    <source>
        <dbReference type="EMBL" id="AFT71695.1"/>
    </source>
</evidence>
<evidence type="ECO:0000256" key="4">
    <source>
        <dbReference type="ARBA" id="ARBA00007974"/>
    </source>
</evidence>
<dbReference type="EMBL" id="CP003466">
    <property type="protein sequence ID" value="AFT71695.1"/>
    <property type="molecule type" value="Genomic_DNA"/>
</dbReference>
<evidence type="ECO:0000256" key="2">
    <source>
        <dbReference type="ARBA" id="ARBA00004418"/>
    </source>
</evidence>
<evidence type="ECO:0000256" key="1">
    <source>
        <dbReference type="ARBA" id="ARBA00002954"/>
    </source>
</evidence>
<keyword evidence="8 13" id="KW-0378">Hydrolase</keyword>
<keyword evidence="9" id="KW-0326">Glycosidase</keyword>
<dbReference type="InterPro" id="IPR019301">
    <property type="entry name" value="Flagellar_prot_FlgJ_N"/>
</dbReference>
<keyword evidence="14" id="KW-1185">Reference proteome</keyword>
<dbReference type="GO" id="GO:0004040">
    <property type="term" value="F:amidase activity"/>
    <property type="evidence" value="ECO:0007669"/>
    <property type="project" value="InterPro"/>
</dbReference>
<evidence type="ECO:0000256" key="8">
    <source>
        <dbReference type="ARBA" id="ARBA00022801"/>
    </source>
</evidence>
<dbReference type="Gene3D" id="2.10.70.40">
    <property type="entry name" value="peptidoglycan hydrolase"/>
    <property type="match status" value="1"/>
</dbReference>
<dbReference type="InterPro" id="IPR002901">
    <property type="entry name" value="MGlyc_endo_b_GlcNAc-like_dom"/>
</dbReference>
<dbReference type="GO" id="GO:0044780">
    <property type="term" value="P:bacterial-type flagellum assembly"/>
    <property type="evidence" value="ECO:0007669"/>
    <property type="project" value="InterPro"/>
</dbReference>
<keyword evidence="6" id="KW-0574">Periplasm</keyword>
<evidence type="ECO:0000256" key="9">
    <source>
        <dbReference type="ARBA" id="ARBA00023295"/>
    </source>
</evidence>